<dbReference type="PANTHER" id="PTHR43124:SF3">
    <property type="entry name" value="CHLORAMPHENICOL EFFLUX PUMP RV0191"/>
    <property type="match status" value="1"/>
</dbReference>
<feature type="transmembrane region" description="Helical" evidence="6">
    <location>
        <begin position="270"/>
        <end position="289"/>
    </location>
</feature>
<sequence length="382" mass="40017">MSRLRSQASELARLMLTQLFLNACVAGMRMTMSLRLAQGEEAVGCLIALFALSQVFLALPAGRYCERHGLEGPILRAVALAVFGCALAAAWPVFPVLCVSAVLTGGAGGVAIIAVQRHTPRIVSGPDALKNAFSWLAIGLALSNVLGPFLAGVVIDSLGFHAAFLAMATLPLLAWLAVRGVGGHVSVSPEAASRPGSIWNLWRDPGLRRLLIVTWLLASCWDVHTFMVPLLGHEHGLSAAAIGSILGAFGIGAAAVRLLTPLVMRHLREWVVLVGAMTATAVLFGIYPLMYAPLAMGTCSALLGFCLGSVQPMVMSLLHRLAPEHRYGEAVALRVIVVNVSSVGIPMLSGVAGSLIGTAGVFWAAGVMVAAGTRITMGLRRH</sequence>
<feature type="transmembrane region" description="Helical" evidence="6">
    <location>
        <begin position="160"/>
        <end position="178"/>
    </location>
</feature>
<evidence type="ECO:0000313" key="8">
    <source>
        <dbReference type="Proteomes" id="UP000255505"/>
    </source>
</evidence>
<dbReference type="PANTHER" id="PTHR43124">
    <property type="entry name" value="PURINE EFFLUX PUMP PBUE"/>
    <property type="match status" value="1"/>
</dbReference>
<comment type="subcellular location">
    <subcellularLocation>
        <location evidence="1">Cell membrane</location>
        <topology evidence="1">Multi-pass membrane protein</topology>
    </subcellularLocation>
</comment>
<name>A0A375IS51_9BURK</name>
<feature type="transmembrane region" description="Helical" evidence="6">
    <location>
        <begin position="135"/>
        <end position="154"/>
    </location>
</feature>
<feature type="transmembrane region" description="Helical" evidence="6">
    <location>
        <begin position="237"/>
        <end position="258"/>
    </location>
</feature>
<evidence type="ECO:0000256" key="6">
    <source>
        <dbReference type="SAM" id="Phobius"/>
    </source>
</evidence>
<feature type="transmembrane region" description="Helical" evidence="6">
    <location>
        <begin position="330"/>
        <end position="349"/>
    </location>
</feature>
<dbReference type="Gene3D" id="1.20.1250.20">
    <property type="entry name" value="MFS general substrate transporter like domains"/>
    <property type="match status" value="1"/>
</dbReference>
<dbReference type="InterPro" id="IPR050189">
    <property type="entry name" value="MFS_Efflux_Transporters"/>
</dbReference>
<organism evidence="7 8">
    <name type="scientific">Cupriavidus taiwanensis</name>
    <dbReference type="NCBI Taxonomy" id="164546"/>
    <lineage>
        <taxon>Bacteria</taxon>
        <taxon>Pseudomonadati</taxon>
        <taxon>Pseudomonadota</taxon>
        <taxon>Betaproteobacteria</taxon>
        <taxon>Burkholderiales</taxon>
        <taxon>Burkholderiaceae</taxon>
        <taxon>Cupriavidus</taxon>
    </lineage>
</organism>
<dbReference type="SUPFAM" id="SSF103473">
    <property type="entry name" value="MFS general substrate transporter"/>
    <property type="match status" value="1"/>
</dbReference>
<dbReference type="InterPro" id="IPR011701">
    <property type="entry name" value="MFS"/>
</dbReference>
<feature type="transmembrane region" description="Helical" evidence="6">
    <location>
        <begin position="42"/>
        <end position="62"/>
    </location>
</feature>
<dbReference type="InterPro" id="IPR036259">
    <property type="entry name" value="MFS_trans_sf"/>
</dbReference>
<feature type="transmembrane region" description="Helical" evidence="6">
    <location>
        <begin position="295"/>
        <end position="318"/>
    </location>
</feature>
<keyword evidence="2" id="KW-1003">Cell membrane</keyword>
<keyword evidence="7" id="KW-0614">Plasmid</keyword>
<protein>
    <submittedName>
        <fullName evidence="7">Major facilitator superfamily protein</fullName>
    </submittedName>
</protein>
<accession>A0A375IS51</accession>
<evidence type="ECO:0000256" key="4">
    <source>
        <dbReference type="ARBA" id="ARBA00022989"/>
    </source>
</evidence>
<dbReference type="AlphaFoldDB" id="A0A375IS51"/>
<feature type="transmembrane region" description="Helical" evidence="6">
    <location>
        <begin position="97"/>
        <end position="115"/>
    </location>
</feature>
<keyword evidence="3 6" id="KW-0812">Transmembrane</keyword>
<dbReference type="EMBL" id="LT991977">
    <property type="protein sequence ID" value="SPK76978.1"/>
    <property type="molecule type" value="Genomic_DNA"/>
</dbReference>
<evidence type="ECO:0000256" key="3">
    <source>
        <dbReference type="ARBA" id="ARBA00022692"/>
    </source>
</evidence>
<evidence type="ECO:0000256" key="1">
    <source>
        <dbReference type="ARBA" id="ARBA00004651"/>
    </source>
</evidence>
<keyword evidence="4 6" id="KW-1133">Transmembrane helix</keyword>
<geneLocation type="plasmid" evidence="7">
    <name>II</name>
</geneLocation>
<gene>
    <name evidence="7" type="ORF">CT19425_MP80607</name>
</gene>
<dbReference type="GO" id="GO:0005886">
    <property type="term" value="C:plasma membrane"/>
    <property type="evidence" value="ECO:0007669"/>
    <property type="project" value="UniProtKB-SubCell"/>
</dbReference>
<reference evidence="7 8" key="1">
    <citation type="submission" date="2018-01" db="EMBL/GenBank/DDBJ databases">
        <authorList>
            <person name="Gaut B.S."/>
            <person name="Morton B.R."/>
            <person name="Clegg M.T."/>
            <person name="Duvall M.R."/>
        </authorList>
    </citation>
    <scope>NUCLEOTIDE SEQUENCE [LARGE SCALE GENOMIC DNA]</scope>
    <source>
        <strain evidence="7">Cupriavidus taiwanensis LMG 19425</strain>
        <plasmid evidence="8">Plasmid ii</plasmid>
    </source>
</reference>
<evidence type="ECO:0000313" key="7">
    <source>
        <dbReference type="EMBL" id="SPK76978.1"/>
    </source>
</evidence>
<dbReference type="Proteomes" id="UP000255505">
    <property type="component" value="Plasmid II"/>
</dbReference>
<proteinExistence type="predicted"/>
<keyword evidence="5 6" id="KW-0472">Membrane</keyword>
<evidence type="ECO:0000256" key="5">
    <source>
        <dbReference type="ARBA" id="ARBA00023136"/>
    </source>
</evidence>
<feature type="transmembrane region" description="Helical" evidence="6">
    <location>
        <begin position="355"/>
        <end position="377"/>
    </location>
</feature>
<dbReference type="GO" id="GO:0022857">
    <property type="term" value="F:transmembrane transporter activity"/>
    <property type="evidence" value="ECO:0007669"/>
    <property type="project" value="InterPro"/>
</dbReference>
<feature type="transmembrane region" description="Helical" evidence="6">
    <location>
        <begin position="210"/>
        <end position="231"/>
    </location>
</feature>
<dbReference type="Pfam" id="PF07690">
    <property type="entry name" value="MFS_1"/>
    <property type="match status" value="1"/>
</dbReference>
<evidence type="ECO:0000256" key="2">
    <source>
        <dbReference type="ARBA" id="ARBA00022475"/>
    </source>
</evidence>